<dbReference type="EMBL" id="PNIQ01000839">
    <property type="protein sequence ID" value="PMP76843.1"/>
    <property type="molecule type" value="Genomic_DNA"/>
</dbReference>
<evidence type="ECO:0000256" key="3">
    <source>
        <dbReference type="RuleBase" id="RU000363"/>
    </source>
</evidence>
<evidence type="ECO:0000313" key="5">
    <source>
        <dbReference type="EMBL" id="PMP76843.1"/>
    </source>
</evidence>
<dbReference type="Proteomes" id="UP000243376">
    <property type="component" value="Unassembled WGS sequence"/>
</dbReference>
<feature type="domain" description="Ketoreductase" evidence="4">
    <location>
        <begin position="6"/>
        <end position="191"/>
    </location>
</feature>
<name>A0A2J6WZH9_9CHLR</name>
<dbReference type="Gene3D" id="3.40.50.720">
    <property type="entry name" value="NAD(P)-binding Rossmann-like Domain"/>
    <property type="match status" value="1"/>
</dbReference>
<evidence type="ECO:0000256" key="1">
    <source>
        <dbReference type="ARBA" id="ARBA00006484"/>
    </source>
</evidence>
<comment type="caution">
    <text evidence="5">The sequence shown here is derived from an EMBL/GenBank/DDBJ whole genome shotgun (WGS) entry which is preliminary data.</text>
</comment>
<dbReference type="AlphaFoldDB" id="A0A2J6WZH9"/>
<dbReference type="GO" id="GO:0016020">
    <property type="term" value="C:membrane"/>
    <property type="evidence" value="ECO:0007669"/>
    <property type="project" value="TreeGrafter"/>
</dbReference>
<comment type="similarity">
    <text evidence="1 3">Belongs to the short-chain dehydrogenases/reductases (SDR) family.</text>
</comment>
<dbReference type="PANTHER" id="PTHR44196">
    <property type="entry name" value="DEHYDROGENASE/REDUCTASE SDR FAMILY MEMBER 7B"/>
    <property type="match status" value="1"/>
</dbReference>
<proteinExistence type="inferred from homology"/>
<evidence type="ECO:0000259" key="4">
    <source>
        <dbReference type="SMART" id="SM00822"/>
    </source>
</evidence>
<dbReference type="PANTHER" id="PTHR44196:SF1">
    <property type="entry name" value="DEHYDROGENASE_REDUCTASE SDR FAMILY MEMBER 7B"/>
    <property type="match status" value="1"/>
</dbReference>
<protein>
    <submittedName>
        <fullName evidence="5">Short-chain dehydrogenase</fullName>
    </submittedName>
</protein>
<sequence>MLVNNKVIVVTGGGSGIGRALVLHLLTKGARVAAVDLNPTTLQETAQMAGSSANRLSTHTVDITDRAAVAALPDQVIAAHGVVDGLINNAGIIQPFLRVPDLDEATIERVMKVNFYGTVWMTKAFLPHLLSRPEAHIVNVSSMGGFLPVPGQTIYGAAKAAVKLFTEGLYAELLTTNVCVTVVFPGAVSTNIVANSGVNRLPTGTTNNRRAPTALAPERAAQIIVEGIERNRYRVLVGSDARLMDLLSRLNPQFAARFIFRQMKSLLQQ</sequence>
<dbReference type="PRINTS" id="PR00080">
    <property type="entry name" value="SDRFAMILY"/>
</dbReference>
<dbReference type="Pfam" id="PF00106">
    <property type="entry name" value="adh_short"/>
    <property type="match status" value="1"/>
</dbReference>
<dbReference type="InterPro" id="IPR036291">
    <property type="entry name" value="NAD(P)-bd_dom_sf"/>
</dbReference>
<dbReference type="GO" id="GO:0016491">
    <property type="term" value="F:oxidoreductase activity"/>
    <property type="evidence" value="ECO:0007669"/>
    <property type="project" value="UniProtKB-KW"/>
</dbReference>
<dbReference type="PRINTS" id="PR00081">
    <property type="entry name" value="GDHRDH"/>
</dbReference>
<evidence type="ECO:0000256" key="2">
    <source>
        <dbReference type="ARBA" id="ARBA00023002"/>
    </source>
</evidence>
<keyword evidence="2" id="KW-0560">Oxidoreductase</keyword>
<gene>
    <name evidence="5" type="ORF">C0184_12555</name>
</gene>
<organism evidence="5 6">
    <name type="scientific">Chloroflexus aggregans</name>
    <dbReference type="NCBI Taxonomy" id="152260"/>
    <lineage>
        <taxon>Bacteria</taxon>
        <taxon>Bacillati</taxon>
        <taxon>Chloroflexota</taxon>
        <taxon>Chloroflexia</taxon>
        <taxon>Chloroflexales</taxon>
        <taxon>Chloroflexineae</taxon>
        <taxon>Chloroflexaceae</taxon>
        <taxon>Chloroflexus</taxon>
    </lineage>
</organism>
<dbReference type="InterPro" id="IPR002347">
    <property type="entry name" value="SDR_fam"/>
</dbReference>
<dbReference type="InterPro" id="IPR057326">
    <property type="entry name" value="KR_dom"/>
</dbReference>
<dbReference type="SUPFAM" id="SSF51735">
    <property type="entry name" value="NAD(P)-binding Rossmann-fold domains"/>
    <property type="match status" value="1"/>
</dbReference>
<dbReference type="SMART" id="SM00822">
    <property type="entry name" value="PKS_KR"/>
    <property type="match status" value="1"/>
</dbReference>
<accession>A0A2J6WZH9</accession>
<reference evidence="5 6" key="1">
    <citation type="submission" date="2018-01" db="EMBL/GenBank/DDBJ databases">
        <title>Metagenomic assembled genomes from two thermal pools in the Uzon Caldera, Kamchatka, Russia.</title>
        <authorList>
            <person name="Wilkins L."/>
            <person name="Ettinger C."/>
        </authorList>
    </citation>
    <scope>NUCLEOTIDE SEQUENCE [LARGE SCALE GENOMIC DNA]</scope>
    <source>
        <strain evidence="5">ZAV-02</strain>
    </source>
</reference>
<evidence type="ECO:0000313" key="6">
    <source>
        <dbReference type="Proteomes" id="UP000243376"/>
    </source>
</evidence>